<proteinExistence type="inferred from homology"/>
<gene>
    <name evidence="5" type="primary">udh_1</name>
    <name evidence="5" type="ORF">PRI8871_00719</name>
</gene>
<dbReference type="InterPro" id="IPR036291">
    <property type="entry name" value="NAD(P)-bd_dom_sf"/>
</dbReference>
<reference evidence="6" key="1">
    <citation type="submission" date="2018-03" db="EMBL/GenBank/DDBJ databases">
        <authorList>
            <person name="Rodrigo-Torres L."/>
            <person name="Arahal R. D."/>
            <person name="Lucena T."/>
        </authorList>
    </citation>
    <scope>NUCLEOTIDE SEQUENCE [LARGE SCALE GENOMIC DNA]</scope>
    <source>
        <strain evidence="6">CECT 8871</strain>
    </source>
</reference>
<sequence length="267" mass="29223">MQRLLITGAAGFLGNMMRQRLAHLAPILRLSDVADLGAAAANEELVQCNLDDAAAVDDLVAGCDAIVHLGGRSIEDKWSVIRQSNIEGVVNLYEAARKHGMPRIIFASSNHAIGYHKQTERLDASATTRPDGLYGVSKVFGESMASMYYDKFGQQTAIVRIGSCLDAPVTHRMLATWFSPDDFVSLIERAFTVPHLGCPIIYGASDNSTSWWDNSQTAYLGWQPKDNSDKFRDHLMKTVPQPAPDAPDVIYQGGVFTADGIHPEDED</sequence>
<dbReference type="SUPFAM" id="SSF51735">
    <property type="entry name" value="NAD(P)-binding Rossmann-fold domains"/>
    <property type="match status" value="1"/>
</dbReference>
<evidence type="ECO:0000256" key="1">
    <source>
        <dbReference type="ARBA" id="ARBA00007637"/>
    </source>
</evidence>
<accession>A0A2R8APW9</accession>
<dbReference type="InterPro" id="IPR001509">
    <property type="entry name" value="Epimerase_deHydtase"/>
</dbReference>
<evidence type="ECO:0000256" key="2">
    <source>
        <dbReference type="ARBA" id="ARBA00023002"/>
    </source>
</evidence>
<dbReference type="Pfam" id="PF01370">
    <property type="entry name" value="Epimerase"/>
    <property type="match status" value="1"/>
</dbReference>
<keyword evidence="2 5" id="KW-0560">Oxidoreductase</keyword>
<name>A0A2R8APW9_9RHOB</name>
<comment type="similarity">
    <text evidence="1">Belongs to the NAD(P)-dependent epimerase/dehydratase family.</text>
</comment>
<dbReference type="Gene3D" id="3.40.50.720">
    <property type="entry name" value="NAD(P)-binding Rossmann-like Domain"/>
    <property type="match status" value="1"/>
</dbReference>
<evidence type="ECO:0000256" key="3">
    <source>
        <dbReference type="ARBA" id="ARBA00023027"/>
    </source>
</evidence>
<dbReference type="PANTHER" id="PTHR43103">
    <property type="entry name" value="NUCLEOSIDE-DIPHOSPHATE-SUGAR EPIMERASE"/>
    <property type="match status" value="1"/>
</dbReference>
<evidence type="ECO:0000313" key="6">
    <source>
        <dbReference type="Proteomes" id="UP000244904"/>
    </source>
</evidence>
<keyword evidence="6" id="KW-1185">Reference proteome</keyword>
<keyword evidence="3" id="KW-0520">NAD</keyword>
<dbReference type="EC" id="1.1.1.203" evidence="5"/>
<dbReference type="OrthoDB" id="8770295at2"/>
<dbReference type="Proteomes" id="UP000244904">
    <property type="component" value="Unassembled WGS sequence"/>
</dbReference>
<evidence type="ECO:0000259" key="4">
    <source>
        <dbReference type="Pfam" id="PF01370"/>
    </source>
</evidence>
<feature type="domain" description="NAD-dependent epimerase/dehydratase" evidence="4">
    <location>
        <begin position="5"/>
        <end position="162"/>
    </location>
</feature>
<protein>
    <submittedName>
        <fullName evidence="5">Uronate dehydrogenase</fullName>
        <ecNumber evidence="5">1.1.1.203</ecNumber>
    </submittedName>
</protein>
<dbReference type="AlphaFoldDB" id="A0A2R8APW9"/>
<dbReference type="EMBL" id="OMOJ01000001">
    <property type="protein sequence ID" value="SPF78128.1"/>
    <property type="molecule type" value="Genomic_DNA"/>
</dbReference>
<dbReference type="GO" id="GO:0050388">
    <property type="term" value="F:uronate dehydrogenase activity"/>
    <property type="evidence" value="ECO:0007669"/>
    <property type="project" value="UniProtKB-EC"/>
</dbReference>
<evidence type="ECO:0000313" key="5">
    <source>
        <dbReference type="EMBL" id="SPF78128.1"/>
    </source>
</evidence>
<dbReference type="RefSeq" id="WP_108884799.1">
    <property type="nucleotide sequence ID" value="NZ_OMOJ01000001.1"/>
</dbReference>
<organism evidence="5 6">
    <name type="scientific">Pseudoprimorskyibacter insulae</name>
    <dbReference type="NCBI Taxonomy" id="1695997"/>
    <lineage>
        <taxon>Bacteria</taxon>
        <taxon>Pseudomonadati</taxon>
        <taxon>Pseudomonadota</taxon>
        <taxon>Alphaproteobacteria</taxon>
        <taxon>Rhodobacterales</taxon>
        <taxon>Paracoccaceae</taxon>
        <taxon>Pseudoprimorskyibacter</taxon>
    </lineage>
</organism>
<dbReference type="PANTHER" id="PTHR43103:SF5">
    <property type="entry name" value="4-EPIMERASE, PUTATIVE (AFU_ORTHOLOGUE AFUA_7G00360)-RELATED"/>
    <property type="match status" value="1"/>
</dbReference>